<evidence type="ECO:0000256" key="9">
    <source>
        <dbReference type="ARBA" id="ARBA00022723"/>
    </source>
</evidence>
<dbReference type="InterPro" id="IPR025654">
    <property type="entry name" value="PEX2/10"/>
</dbReference>
<proteinExistence type="inferred from homology"/>
<dbReference type="EMBL" id="JANBOI010003872">
    <property type="protein sequence ID" value="KAJ1718101.1"/>
    <property type="molecule type" value="Genomic_DNA"/>
</dbReference>
<comment type="pathway">
    <text evidence="3">Protein modification; protein ubiquitination.</text>
</comment>
<keyword evidence="11" id="KW-0833">Ubl conjugation pathway</keyword>
<dbReference type="InterPro" id="IPR006845">
    <property type="entry name" value="Pex_N"/>
</dbReference>
<comment type="similarity">
    <text evidence="4">Belongs to the pex2/pex10/pex12 family.</text>
</comment>
<evidence type="ECO:0000256" key="4">
    <source>
        <dbReference type="ARBA" id="ARBA00008704"/>
    </source>
</evidence>
<evidence type="ECO:0000256" key="8">
    <source>
        <dbReference type="ARBA" id="ARBA00022692"/>
    </source>
</evidence>
<evidence type="ECO:0000313" key="21">
    <source>
        <dbReference type="Proteomes" id="UP001143981"/>
    </source>
</evidence>
<feature type="domain" description="Pex N-terminal" evidence="19">
    <location>
        <begin position="70"/>
        <end position="265"/>
    </location>
</feature>
<evidence type="ECO:0000256" key="5">
    <source>
        <dbReference type="ARBA" id="ARBA00012483"/>
    </source>
</evidence>
<evidence type="ECO:0000256" key="13">
    <source>
        <dbReference type="ARBA" id="ARBA00022927"/>
    </source>
</evidence>
<evidence type="ECO:0000256" key="1">
    <source>
        <dbReference type="ARBA" id="ARBA00000900"/>
    </source>
</evidence>
<evidence type="ECO:0000256" key="18">
    <source>
        <dbReference type="SAM" id="Phobius"/>
    </source>
</evidence>
<dbReference type="GO" id="GO:0008270">
    <property type="term" value="F:zinc ion binding"/>
    <property type="evidence" value="ECO:0007669"/>
    <property type="project" value="UniProtKB-KW"/>
</dbReference>
<dbReference type="PANTHER" id="PTHR23350:SF0">
    <property type="entry name" value="PEROXISOME BIOGENESIS FACTOR 10"/>
    <property type="match status" value="1"/>
</dbReference>
<feature type="transmembrane region" description="Helical" evidence="18">
    <location>
        <begin position="196"/>
        <end position="218"/>
    </location>
</feature>
<keyword evidence="16" id="KW-0576">Peroxisome</keyword>
<evidence type="ECO:0000259" key="19">
    <source>
        <dbReference type="Pfam" id="PF04757"/>
    </source>
</evidence>
<evidence type="ECO:0000313" key="20">
    <source>
        <dbReference type="EMBL" id="KAJ1718101.1"/>
    </source>
</evidence>
<sequence length="338" mass="36301">MANAGSDGASRVAVQVVHEGGDGLATREGGANVAGSGGGAEPAARPESAFVFPSAGQPDIVRAAQKDLFYQQRLQAQLEELVQLTCGTRFYASHQDTVGAAAKAIYYGLTTLAGTQTLGEEYCGIMQIDGRRLYPSLGRRVLLVLLQAGSALGPAPVLAAVRRWLQRRRLRRRAMSESRVEWLLGRASAMARKGGALPALAMAHLALFYFTGAYHSLAKRLAGVRYVFMRPLRQGEESAGYEVLGALLAIQLTVQAGIRLWGWRTGDDADEEDSSDEHVCWAESYTTATTKGQLNDQDGGDQDDEDGAKEIQVGECTVSKQEPDTPPSKPTAEAARQF</sequence>
<evidence type="ECO:0000256" key="6">
    <source>
        <dbReference type="ARBA" id="ARBA00022448"/>
    </source>
</evidence>
<keyword evidence="7" id="KW-0808">Transferase</keyword>
<dbReference type="GO" id="GO:0005778">
    <property type="term" value="C:peroxisomal membrane"/>
    <property type="evidence" value="ECO:0007669"/>
    <property type="project" value="UniProtKB-SubCell"/>
</dbReference>
<dbReference type="PANTHER" id="PTHR23350">
    <property type="entry name" value="PEROXISOME ASSEMBLY PROTEIN 10"/>
    <property type="match status" value="1"/>
</dbReference>
<keyword evidence="12" id="KW-0862">Zinc</keyword>
<comment type="caution">
    <text evidence="20">The sequence shown here is derived from an EMBL/GenBank/DDBJ whole genome shotgun (WGS) entry which is preliminary data.</text>
</comment>
<organism evidence="20 21">
    <name type="scientific">Coemansia biformis</name>
    <dbReference type="NCBI Taxonomy" id="1286918"/>
    <lineage>
        <taxon>Eukaryota</taxon>
        <taxon>Fungi</taxon>
        <taxon>Fungi incertae sedis</taxon>
        <taxon>Zoopagomycota</taxon>
        <taxon>Kickxellomycotina</taxon>
        <taxon>Kickxellomycetes</taxon>
        <taxon>Kickxellales</taxon>
        <taxon>Kickxellaceae</taxon>
        <taxon>Coemansia</taxon>
    </lineage>
</organism>
<keyword evidence="13" id="KW-0653">Protein transport</keyword>
<dbReference type="OrthoDB" id="6270329at2759"/>
<evidence type="ECO:0000256" key="7">
    <source>
        <dbReference type="ARBA" id="ARBA00022679"/>
    </source>
</evidence>
<evidence type="ECO:0000256" key="10">
    <source>
        <dbReference type="ARBA" id="ARBA00022771"/>
    </source>
</evidence>
<protein>
    <recommendedName>
        <fullName evidence="5">RING-type E3 ubiquitin transferase</fullName>
        <ecNumber evidence="5">2.3.2.27</ecNumber>
    </recommendedName>
</protein>
<comment type="subcellular location">
    <subcellularLocation>
        <location evidence="2">Peroxisome membrane</location>
        <topology evidence="2">Multi-pass membrane protein</topology>
    </subcellularLocation>
</comment>
<feature type="region of interest" description="Disordered" evidence="17">
    <location>
        <begin position="290"/>
        <end position="338"/>
    </location>
</feature>
<evidence type="ECO:0000256" key="14">
    <source>
        <dbReference type="ARBA" id="ARBA00022989"/>
    </source>
</evidence>
<dbReference type="GO" id="GO:0016562">
    <property type="term" value="P:protein import into peroxisome matrix, receptor recycling"/>
    <property type="evidence" value="ECO:0007669"/>
    <property type="project" value="UniProtKB-ARBA"/>
</dbReference>
<keyword evidence="14 18" id="KW-1133">Transmembrane helix</keyword>
<keyword evidence="6" id="KW-0813">Transport</keyword>
<evidence type="ECO:0000256" key="15">
    <source>
        <dbReference type="ARBA" id="ARBA00023136"/>
    </source>
</evidence>
<feature type="non-terminal residue" evidence="20">
    <location>
        <position position="338"/>
    </location>
</feature>
<keyword evidence="8 18" id="KW-0812">Transmembrane</keyword>
<keyword evidence="15 18" id="KW-0472">Membrane</keyword>
<dbReference type="Proteomes" id="UP001143981">
    <property type="component" value="Unassembled WGS sequence"/>
</dbReference>
<dbReference type="AlphaFoldDB" id="A0A9W7XRP0"/>
<feature type="region of interest" description="Disordered" evidence="17">
    <location>
        <begin position="22"/>
        <end position="45"/>
    </location>
</feature>
<evidence type="ECO:0000256" key="17">
    <source>
        <dbReference type="SAM" id="MobiDB-lite"/>
    </source>
</evidence>
<evidence type="ECO:0000256" key="12">
    <source>
        <dbReference type="ARBA" id="ARBA00022833"/>
    </source>
</evidence>
<comment type="catalytic activity">
    <reaction evidence="1">
        <text>S-ubiquitinyl-[E2 ubiquitin-conjugating enzyme]-L-cysteine + [acceptor protein]-L-lysine = [E2 ubiquitin-conjugating enzyme]-L-cysteine + N(6)-ubiquitinyl-[acceptor protein]-L-lysine.</text>
        <dbReference type="EC" id="2.3.2.27"/>
    </reaction>
</comment>
<evidence type="ECO:0000256" key="11">
    <source>
        <dbReference type="ARBA" id="ARBA00022786"/>
    </source>
</evidence>
<keyword evidence="10" id="KW-0863">Zinc-finger</keyword>
<keyword evidence="9" id="KW-0479">Metal-binding</keyword>
<feature type="compositionally biased region" description="Acidic residues" evidence="17">
    <location>
        <begin position="298"/>
        <end position="307"/>
    </location>
</feature>
<evidence type="ECO:0000256" key="16">
    <source>
        <dbReference type="ARBA" id="ARBA00023140"/>
    </source>
</evidence>
<keyword evidence="21" id="KW-1185">Reference proteome</keyword>
<feature type="transmembrane region" description="Helical" evidence="18">
    <location>
        <begin position="141"/>
        <end position="165"/>
    </location>
</feature>
<name>A0A9W7XRP0_9FUNG</name>
<dbReference type="GO" id="GO:0061630">
    <property type="term" value="F:ubiquitin protein ligase activity"/>
    <property type="evidence" value="ECO:0007669"/>
    <property type="project" value="UniProtKB-EC"/>
</dbReference>
<dbReference type="EC" id="2.3.2.27" evidence="5"/>
<dbReference type="Pfam" id="PF04757">
    <property type="entry name" value="Pex2_Pex12"/>
    <property type="match status" value="1"/>
</dbReference>
<accession>A0A9W7XRP0</accession>
<gene>
    <name evidence="20" type="primary">PEX10_2</name>
    <name evidence="20" type="ORF">LPJ61_006858</name>
</gene>
<dbReference type="GO" id="GO:0016567">
    <property type="term" value="P:protein ubiquitination"/>
    <property type="evidence" value="ECO:0007669"/>
    <property type="project" value="UniProtKB-ARBA"/>
</dbReference>
<evidence type="ECO:0000256" key="2">
    <source>
        <dbReference type="ARBA" id="ARBA00004585"/>
    </source>
</evidence>
<evidence type="ECO:0000256" key="3">
    <source>
        <dbReference type="ARBA" id="ARBA00004906"/>
    </source>
</evidence>
<reference evidence="20" key="1">
    <citation type="submission" date="2022-07" db="EMBL/GenBank/DDBJ databases">
        <title>Phylogenomic reconstructions and comparative analyses of Kickxellomycotina fungi.</title>
        <authorList>
            <person name="Reynolds N.K."/>
            <person name="Stajich J.E."/>
            <person name="Barry K."/>
            <person name="Grigoriev I.V."/>
            <person name="Crous P."/>
            <person name="Smith M.E."/>
        </authorList>
    </citation>
    <scope>NUCLEOTIDE SEQUENCE</scope>
    <source>
        <strain evidence="20">BCRC 34381</strain>
    </source>
</reference>